<organism evidence="5">
    <name type="scientific">Strongyloides stercoralis</name>
    <name type="common">Threadworm</name>
    <dbReference type="NCBI Taxonomy" id="6248"/>
    <lineage>
        <taxon>Eukaryota</taxon>
        <taxon>Metazoa</taxon>
        <taxon>Ecdysozoa</taxon>
        <taxon>Nematoda</taxon>
        <taxon>Chromadorea</taxon>
        <taxon>Rhabditida</taxon>
        <taxon>Tylenchina</taxon>
        <taxon>Panagrolaimomorpha</taxon>
        <taxon>Strongyloidoidea</taxon>
        <taxon>Strongyloididae</taxon>
        <taxon>Strongyloides</taxon>
    </lineage>
</organism>
<dbReference type="PIRSF" id="PIRSF037825">
    <property type="entry name" value="GMP-Pdiesterase_delta"/>
    <property type="match status" value="1"/>
</dbReference>
<evidence type="ECO:0000313" key="5">
    <source>
        <dbReference type="WBParaSite" id="SSTP_0001075300.1"/>
    </source>
</evidence>
<evidence type="ECO:0000256" key="1">
    <source>
        <dbReference type="ARBA" id="ARBA00008102"/>
    </source>
</evidence>
<dbReference type="WBParaSite" id="SSTP_0001075300.1">
    <property type="protein sequence ID" value="SSTP_0001075300.1"/>
    <property type="gene ID" value="SSTP_0001075300"/>
</dbReference>
<dbReference type="STRING" id="6248.A0A0K0EMR1"/>
<evidence type="ECO:0000256" key="2">
    <source>
        <dbReference type="PIRNR" id="PIRNR037825"/>
    </source>
</evidence>
<sequence>MKTLAEMMNGFKLNWMNLRDAENGRILWQSTDDMADPSKEHTAKIPKSILKCKTVSREINFTSEEKIEKFRLEQKVFLKDNVIEEWFFDFGFVIPQSTNTWQNVIEAAPEGQMLPAVLLNGNVVIETSFYDDDQLVSTSRVRLYYI</sequence>
<dbReference type="PANTHER" id="PTHR12976">
    <property type="entry name" value="RETINAL ROD RHODOPSIN-SENSITIVE CGMP 3',5'-CYCLIC PHOSPHODIESTERASE DELTA-SUBUNIT"/>
    <property type="match status" value="1"/>
</dbReference>
<dbReference type="Gene3D" id="2.70.50.40">
    <property type="entry name" value="GMP phosphodiesterase, delta subunit"/>
    <property type="match status" value="1"/>
</dbReference>
<dbReference type="InterPro" id="IPR008015">
    <property type="entry name" value="PDED_dom"/>
</dbReference>
<proteinExistence type="inferred from homology"/>
<dbReference type="GO" id="GO:0050953">
    <property type="term" value="P:sensory perception of light stimulus"/>
    <property type="evidence" value="ECO:0007669"/>
    <property type="project" value="InterPro"/>
</dbReference>
<name>A0A0K0EMR1_STRER</name>
<dbReference type="Pfam" id="PF05351">
    <property type="entry name" value="GMP_PDE_delta"/>
    <property type="match status" value="1"/>
</dbReference>
<dbReference type="AlphaFoldDB" id="A0A0K0EMR1"/>
<evidence type="ECO:0000313" key="4">
    <source>
        <dbReference type="Proteomes" id="UP000035681"/>
    </source>
</evidence>
<protein>
    <recommendedName>
        <fullName evidence="2">Phosphodiesterase delta-like protein</fullName>
    </recommendedName>
</protein>
<feature type="domain" description="GMP phosphodiesterase delta subunit" evidence="3">
    <location>
        <begin position="7"/>
        <end position="145"/>
    </location>
</feature>
<dbReference type="PANTHER" id="PTHR12976:SF0">
    <property type="entry name" value="RETINAL ROD RHODOPSIN-SENSITIVE CGMP 3',5'-CYCLIC PHOSPHODIESTERASE SUBUNIT DELTA"/>
    <property type="match status" value="1"/>
</dbReference>
<dbReference type="GO" id="GO:0005737">
    <property type="term" value="C:cytoplasm"/>
    <property type="evidence" value="ECO:0007669"/>
    <property type="project" value="TreeGrafter"/>
</dbReference>
<evidence type="ECO:0000259" key="3">
    <source>
        <dbReference type="Pfam" id="PF05351"/>
    </source>
</evidence>
<dbReference type="WBParaSite" id="TCONS_00014415.p1">
    <property type="protein sequence ID" value="TCONS_00014415.p1"/>
    <property type="gene ID" value="XLOC_009624"/>
</dbReference>
<reference evidence="5" key="1">
    <citation type="submission" date="2015-08" db="UniProtKB">
        <authorList>
            <consortium name="WormBaseParasite"/>
        </authorList>
    </citation>
    <scope>IDENTIFICATION</scope>
</reference>
<dbReference type="SUPFAM" id="SSF81296">
    <property type="entry name" value="E set domains"/>
    <property type="match status" value="1"/>
</dbReference>
<comment type="similarity">
    <text evidence="1 2">Belongs to the PDE6D/unc-119 family.</text>
</comment>
<dbReference type="InterPro" id="IPR037036">
    <property type="entry name" value="PDED_dom_sf"/>
</dbReference>
<dbReference type="Proteomes" id="UP000035681">
    <property type="component" value="Unplaced"/>
</dbReference>
<accession>A0A0K0EMR1</accession>
<dbReference type="InterPro" id="IPR017287">
    <property type="entry name" value="Rhodop-sen_GMP-Pdiesterase_dsu"/>
</dbReference>
<keyword evidence="4" id="KW-1185">Reference proteome</keyword>
<dbReference type="InterPro" id="IPR014756">
    <property type="entry name" value="Ig_E-set"/>
</dbReference>